<sequence length="342" mass="36089">MLGAQRPNEEAGMDAWKRLGGFIGANMPVIVVGCVATGVLLPHELAWLKPLVPALFAFMTFQGSLGNTLGQLGEVLRHPAPLLAILGVSLVAMPALAFLLSSAIFAGNTNIVTGILIEYSVPIGIVSFMWVGMFSGNTALALTAILVSTLVSPITIPLTLKLLMGASIDVDAPAMMFDMTLMIAAPALVGMIVNDLTRGWGRDVLSPAAAPLSKIFLVLIITSNSTAMSEYVLHMTWTRLGVALFILLFALSGFGWGALVARVLRVNAPTAVTMSFDCGLRNISSGAVIATRYFPGEVVFPVMCGTLFQQLLASLVGRAMTRAVGRRDAPQGQKGRCDEGRG</sequence>
<evidence type="ECO:0000256" key="2">
    <source>
        <dbReference type="ARBA" id="ARBA00022692"/>
    </source>
</evidence>
<evidence type="ECO:0000256" key="5">
    <source>
        <dbReference type="SAM" id="Phobius"/>
    </source>
</evidence>
<comment type="subcellular location">
    <subcellularLocation>
        <location evidence="1">Membrane</location>
        <topology evidence="1">Multi-pass membrane protein</topology>
    </subcellularLocation>
</comment>
<feature type="transmembrane region" description="Helical" evidence="5">
    <location>
        <begin position="47"/>
        <end position="70"/>
    </location>
</feature>
<keyword evidence="4 5" id="KW-0472">Membrane</keyword>
<dbReference type="Proteomes" id="UP000286050">
    <property type="component" value="Unassembled WGS sequence"/>
</dbReference>
<feature type="transmembrane region" description="Helical" evidence="5">
    <location>
        <begin position="111"/>
        <end position="132"/>
    </location>
</feature>
<organism evidence="6 7">
    <name type="scientific">Collinsella intestinalis</name>
    <dbReference type="NCBI Taxonomy" id="147207"/>
    <lineage>
        <taxon>Bacteria</taxon>
        <taxon>Bacillati</taxon>
        <taxon>Actinomycetota</taxon>
        <taxon>Coriobacteriia</taxon>
        <taxon>Coriobacteriales</taxon>
        <taxon>Coriobacteriaceae</taxon>
        <taxon>Collinsella</taxon>
    </lineage>
</organism>
<dbReference type="AlphaFoldDB" id="A0A414FX68"/>
<dbReference type="Pfam" id="PF01758">
    <property type="entry name" value="SBF"/>
    <property type="match status" value="1"/>
</dbReference>
<accession>A0A414FX68</accession>
<evidence type="ECO:0000313" key="7">
    <source>
        <dbReference type="Proteomes" id="UP000286050"/>
    </source>
</evidence>
<keyword evidence="3 5" id="KW-1133">Transmembrane helix</keyword>
<comment type="caution">
    <text evidence="6">The sequence shown here is derived from an EMBL/GenBank/DDBJ whole genome shotgun (WGS) entry which is preliminary data.</text>
</comment>
<feature type="transmembrane region" description="Helical" evidence="5">
    <location>
        <begin position="242"/>
        <end position="264"/>
    </location>
</feature>
<evidence type="ECO:0000313" key="6">
    <source>
        <dbReference type="EMBL" id="RHD56096.1"/>
    </source>
</evidence>
<dbReference type="InterPro" id="IPR038770">
    <property type="entry name" value="Na+/solute_symporter_sf"/>
</dbReference>
<evidence type="ECO:0000256" key="1">
    <source>
        <dbReference type="ARBA" id="ARBA00004141"/>
    </source>
</evidence>
<name>A0A414FX68_9ACTN</name>
<feature type="transmembrane region" description="Helical" evidence="5">
    <location>
        <begin position="139"/>
        <end position="160"/>
    </location>
</feature>
<dbReference type="InterPro" id="IPR002657">
    <property type="entry name" value="BilAc:Na_symport/Acr3"/>
</dbReference>
<dbReference type="PANTHER" id="PTHR10361">
    <property type="entry name" value="SODIUM-BILE ACID COTRANSPORTER"/>
    <property type="match status" value="1"/>
</dbReference>
<proteinExistence type="predicted"/>
<dbReference type="Gene3D" id="1.20.1530.20">
    <property type="match status" value="1"/>
</dbReference>
<dbReference type="GO" id="GO:0016020">
    <property type="term" value="C:membrane"/>
    <property type="evidence" value="ECO:0007669"/>
    <property type="project" value="UniProtKB-SubCell"/>
</dbReference>
<protein>
    <submittedName>
        <fullName evidence="6">Bile acid:sodium symporter family protein</fullName>
    </submittedName>
</protein>
<feature type="transmembrane region" description="Helical" evidence="5">
    <location>
        <begin position="172"/>
        <end position="192"/>
    </location>
</feature>
<dbReference type="PROSITE" id="PS51257">
    <property type="entry name" value="PROKAR_LIPOPROTEIN"/>
    <property type="match status" value="1"/>
</dbReference>
<keyword evidence="2 5" id="KW-0812">Transmembrane</keyword>
<feature type="transmembrane region" description="Helical" evidence="5">
    <location>
        <begin position="82"/>
        <end position="105"/>
    </location>
</feature>
<feature type="transmembrane region" description="Helical" evidence="5">
    <location>
        <begin position="21"/>
        <end position="41"/>
    </location>
</feature>
<evidence type="ECO:0000256" key="3">
    <source>
        <dbReference type="ARBA" id="ARBA00022989"/>
    </source>
</evidence>
<dbReference type="PANTHER" id="PTHR10361:SF28">
    <property type="entry name" value="P3 PROTEIN-RELATED"/>
    <property type="match status" value="1"/>
</dbReference>
<evidence type="ECO:0000256" key="4">
    <source>
        <dbReference type="ARBA" id="ARBA00023136"/>
    </source>
</evidence>
<gene>
    <name evidence="6" type="ORF">DW787_05305</name>
</gene>
<dbReference type="InterPro" id="IPR004710">
    <property type="entry name" value="Bilac:Na_transpt"/>
</dbReference>
<reference evidence="6 7" key="1">
    <citation type="submission" date="2018-08" db="EMBL/GenBank/DDBJ databases">
        <title>A genome reference for cultivated species of the human gut microbiota.</title>
        <authorList>
            <person name="Zou Y."/>
            <person name="Xue W."/>
            <person name="Luo G."/>
        </authorList>
    </citation>
    <scope>NUCLEOTIDE SEQUENCE [LARGE SCALE GENOMIC DNA]</scope>
    <source>
        <strain evidence="6 7">AM30-5LB</strain>
    </source>
</reference>
<dbReference type="EMBL" id="QSJI01000003">
    <property type="protein sequence ID" value="RHD56096.1"/>
    <property type="molecule type" value="Genomic_DNA"/>
</dbReference>